<feature type="domain" description="SIAH-type" evidence="12">
    <location>
        <begin position="126"/>
        <end position="184"/>
    </location>
</feature>
<evidence type="ECO:0000256" key="8">
    <source>
        <dbReference type="ARBA" id="ARBA00022786"/>
    </source>
</evidence>
<dbReference type="Pfam" id="PF21362">
    <property type="entry name" value="Sina_RING"/>
    <property type="match status" value="1"/>
</dbReference>
<evidence type="ECO:0000256" key="4">
    <source>
        <dbReference type="ARBA" id="ARBA00012483"/>
    </source>
</evidence>
<evidence type="ECO:0000256" key="11">
    <source>
        <dbReference type="SAM" id="MobiDB-lite"/>
    </source>
</evidence>
<feature type="region of interest" description="Disordered" evidence="11">
    <location>
        <begin position="1"/>
        <end position="57"/>
    </location>
</feature>
<keyword evidence="7 10" id="KW-0863">Zinc-finger</keyword>
<dbReference type="Pfam" id="PF21361">
    <property type="entry name" value="Sina_ZnF"/>
    <property type="match status" value="1"/>
</dbReference>
<evidence type="ECO:0000256" key="9">
    <source>
        <dbReference type="ARBA" id="ARBA00022833"/>
    </source>
</evidence>
<keyword evidence="9" id="KW-0862">Zinc</keyword>
<evidence type="ECO:0000256" key="7">
    <source>
        <dbReference type="ARBA" id="ARBA00022771"/>
    </source>
</evidence>
<dbReference type="OrthoDB" id="615710at2759"/>
<dbReference type="AlphaFoldDB" id="A0A9W7XBS7"/>
<dbReference type="InterPro" id="IPR052088">
    <property type="entry name" value="E3_ubiquitin-ligase_SINA"/>
</dbReference>
<protein>
    <recommendedName>
        <fullName evidence="4">RING-type E3 ubiquitin transferase</fullName>
        <ecNumber evidence="4">2.3.2.27</ecNumber>
    </recommendedName>
</protein>
<dbReference type="InterPro" id="IPR013010">
    <property type="entry name" value="Znf_SIAH"/>
</dbReference>
<dbReference type="EMBL" id="MU629647">
    <property type="protein sequence ID" value="KAJ1255737.1"/>
    <property type="molecule type" value="Genomic_DNA"/>
</dbReference>
<dbReference type="GO" id="GO:0061630">
    <property type="term" value="F:ubiquitin protein ligase activity"/>
    <property type="evidence" value="ECO:0007669"/>
    <property type="project" value="UniProtKB-EC"/>
</dbReference>
<dbReference type="InterPro" id="IPR049548">
    <property type="entry name" value="Sina-like_RING"/>
</dbReference>
<dbReference type="GO" id="GO:0008270">
    <property type="term" value="F:zinc ion binding"/>
    <property type="evidence" value="ECO:0007669"/>
    <property type="project" value="UniProtKB-KW"/>
</dbReference>
<comment type="catalytic activity">
    <reaction evidence="1">
        <text>S-ubiquitinyl-[E2 ubiquitin-conjugating enzyme]-L-cysteine + [acceptor protein]-L-lysine = [E2 ubiquitin-conjugating enzyme]-L-cysteine + N(6)-ubiquitinyl-[acceptor protein]-L-lysine.</text>
        <dbReference type="EC" id="2.3.2.27"/>
    </reaction>
</comment>
<evidence type="ECO:0000259" key="12">
    <source>
        <dbReference type="PROSITE" id="PS51081"/>
    </source>
</evidence>
<keyword evidence="6" id="KW-0479">Metal-binding</keyword>
<keyword evidence="5" id="KW-0808">Transferase</keyword>
<sequence>GAPGPGGGEPKGKRARPATTASVRKLKRKGGGSSAPAPAAAAEASRRPPGERCDDVGGGVTVEDADALDCRVCFLPLKAPSSRCDVGHVVCSPCSDKLKATGKCHVCGVATGAYRRCYDMERLVDSIRVQCPYATYGCAERPAYHDRENHRLTCAHVPCYCPSEACSFVGSTEALLDHFSAVHSWPCITNAETNIFGVFTVRLHDGFNFLLADADCSTGNKKQGVTASVKCLLLLTVAREPHARIISVHWINPRPAVASSSLGRNSSEMQCKLSYSPYLFANNQSGGNQLINHSQTSTFRVACTDLSNGLPKPDDCFQFVVPNSVIGDHDKDSIMVGVRIIK</sequence>
<dbReference type="SUPFAM" id="SSF49599">
    <property type="entry name" value="TRAF domain-like"/>
    <property type="match status" value="1"/>
</dbReference>
<accession>A0A9W7XBS7</accession>
<gene>
    <name evidence="13" type="ORF">BS78_K165400</name>
</gene>
<dbReference type="GO" id="GO:0005737">
    <property type="term" value="C:cytoplasm"/>
    <property type="evidence" value="ECO:0007669"/>
    <property type="project" value="TreeGrafter"/>
</dbReference>
<proteinExistence type="inferred from homology"/>
<dbReference type="PROSITE" id="PS51081">
    <property type="entry name" value="ZF_SIAH"/>
    <property type="match status" value="1"/>
</dbReference>
<comment type="similarity">
    <text evidence="3">Belongs to the SINA (Seven in absentia) family.</text>
</comment>
<evidence type="ECO:0000256" key="3">
    <source>
        <dbReference type="ARBA" id="ARBA00009119"/>
    </source>
</evidence>
<comment type="caution">
    <text evidence="13">The sequence shown here is derived from an EMBL/GenBank/DDBJ whole genome shotgun (WGS) entry which is preliminary data.</text>
</comment>
<evidence type="ECO:0000256" key="1">
    <source>
        <dbReference type="ARBA" id="ARBA00000900"/>
    </source>
</evidence>
<dbReference type="PANTHER" id="PTHR10315">
    <property type="entry name" value="E3 UBIQUITIN PROTEIN LIGASE SIAH"/>
    <property type="match status" value="1"/>
</dbReference>
<dbReference type="Proteomes" id="UP001164776">
    <property type="component" value="Unassembled WGS sequence"/>
</dbReference>
<dbReference type="Gene3D" id="3.30.40.10">
    <property type="entry name" value="Zinc/RING finger domain, C3HC4 (zinc finger)"/>
    <property type="match status" value="1"/>
</dbReference>
<dbReference type="PANTHER" id="PTHR10315:SF96">
    <property type="entry name" value="SIAH-TYPE DOMAIN-CONTAINING PROTEIN"/>
    <property type="match status" value="1"/>
</dbReference>
<keyword evidence="8" id="KW-0833">Ubl conjugation pathway</keyword>
<keyword evidence="14" id="KW-1185">Reference proteome</keyword>
<organism evidence="13 14">
    <name type="scientific">Paspalum vaginatum</name>
    <name type="common">seashore paspalum</name>
    <dbReference type="NCBI Taxonomy" id="158149"/>
    <lineage>
        <taxon>Eukaryota</taxon>
        <taxon>Viridiplantae</taxon>
        <taxon>Streptophyta</taxon>
        <taxon>Embryophyta</taxon>
        <taxon>Tracheophyta</taxon>
        <taxon>Spermatophyta</taxon>
        <taxon>Magnoliopsida</taxon>
        <taxon>Liliopsida</taxon>
        <taxon>Poales</taxon>
        <taxon>Poaceae</taxon>
        <taxon>PACMAD clade</taxon>
        <taxon>Panicoideae</taxon>
        <taxon>Andropogonodae</taxon>
        <taxon>Paspaleae</taxon>
        <taxon>Paspalinae</taxon>
        <taxon>Paspalum</taxon>
    </lineage>
</organism>
<feature type="compositionally biased region" description="Low complexity" evidence="11">
    <location>
        <begin position="34"/>
        <end position="43"/>
    </location>
</feature>
<evidence type="ECO:0000313" key="13">
    <source>
        <dbReference type="EMBL" id="KAJ1255737.1"/>
    </source>
</evidence>
<evidence type="ECO:0000256" key="5">
    <source>
        <dbReference type="ARBA" id="ARBA00022679"/>
    </source>
</evidence>
<name>A0A9W7XBS7_9POAL</name>
<dbReference type="InterPro" id="IPR013083">
    <property type="entry name" value="Znf_RING/FYVE/PHD"/>
</dbReference>
<feature type="compositionally biased region" description="Basic and acidic residues" evidence="11">
    <location>
        <begin position="44"/>
        <end position="55"/>
    </location>
</feature>
<evidence type="ECO:0000313" key="14">
    <source>
        <dbReference type="Proteomes" id="UP001164776"/>
    </source>
</evidence>
<feature type="non-terminal residue" evidence="13">
    <location>
        <position position="1"/>
    </location>
</feature>
<comment type="pathway">
    <text evidence="2">Protein modification; protein ubiquitination.</text>
</comment>
<evidence type="ECO:0000256" key="2">
    <source>
        <dbReference type="ARBA" id="ARBA00004906"/>
    </source>
</evidence>
<dbReference type="EC" id="2.3.2.27" evidence="4"/>
<evidence type="ECO:0000256" key="10">
    <source>
        <dbReference type="PROSITE-ProRule" id="PRU00455"/>
    </source>
</evidence>
<evidence type="ECO:0000256" key="6">
    <source>
        <dbReference type="ARBA" id="ARBA00022723"/>
    </source>
</evidence>
<reference evidence="13 14" key="1">
    <citation type="submission" date="2022-10" db="EMBL/GenBank/DDBJ databases">
        <title>WGS assembly of Paspalum vaginatum 540-79.</title>
        <authorList>
            <person name="Sun G."/>
            <person name="Wase N."/>
            <person name="Shu S."/>
            <person name="Jenkins J."/>
            <person name="Zhou B."/>
            <person name="Torres-Rodriguez J."/>
            <person name="Chen C."/>
            <person name="Sandor L."/>
            <person name="Plott C."/>
            <person name="Yoshinga Y."/>
            <person name="Daum C."/>
            <person name="Qi P."/>
            <person name="Barry K."/>
            <person name="Lipzen A."/>
            <person name="Berry L."/>
            <person name="Pedersen C."/>
            <person name="Gottilla T."/>
            <person name="Foltz A."/>
            <person name="Yu H."/>
            <person name="O'Malley R."/>
            <person name="Zhang C."/>
            <person name="Devos K."/>
            <person name="Sigmon B."/>
            <person name="Yu B."/>
            <person name="Obata T."/>
            <person name="Schmutz J."/>
            <person name="Schnable J."/>
        </authorList>
    </citation>
    <scope>NUCLEOTIDE SEQUENCE [LARGE SCALE GENOMIC DNA]</scope>
    <source>
        <strain evidence="14">cv. 540-79</strain>
    </source>
</reference>